<keyword evidence="5" id="KW-0411">Iron-sulfur</keyword>
<dbReference type="InterPro" id="IPR036188">
    <property type="entry name" value="FAD/NAD-bd_sf"/>
</dbReference>
<dbReference type="InterPro" id="IPR036922">
    <property type="entry name" value="Rieske_2Fe-2S_sf"/>
</dbReference>
<keyword evidence="1" id="KW-0001">2Fe-2S</keyword>
<dbReference type="GO" id="GO:0005737">
    <property type="term" value="C:cytoplasm"/>
    <property type="evidence" value="ECO:0007669"/>
    <property type="project" value="TreeGrafter"/>
</dbReference>
<evidence type="ECO:0000256" key="4">
    <source>
        <dbReference type="ARBA" id="ARBA00023004"/>
    </source>
</evidence>
<keyword evidence="3" id="KW-0560">Oxidoreductase</keyword>
<dbReference type="InterPro" id="IPR017941">
    <property type="entry name" value="Rieske_2Fe-2S"/>
</dbReference>
<organism evidence="9 10">
    <name type="scientific">Mesorhizobium prunaredense</name>
    <dbReference type="NCBI Taxonomy" id="1631249"/>
    <lineage>
        <taxon>Bacteria</taxon>
        <taxon>Pseudomonadati</taxon>
        <taxon>Pseudomonadota</taxon>
        <taxon>Alphaproteobacteria</taxon>
        <taxon>Hyphomicrobiales</taxon>
        <taxon>Phyllobacteriaceae</taxon>
        <taxon>Mesorhizobium</taxon>
    </lineage>
</organism>
<feature type="domain" description="Rieske" evidence="8">
    <location>
        <begin position="462"/>
        <end position="547"/>
    </location>
</feature>
<accession>A0A1R3VGC8</accession>
<dbReference type="Gene3D" id="2.102.10.10">
    <property type="entry name" value="Rieske [2Fe-2S] iron-sulphur domain"/>
    <property type="match status" value="1"/>
</dbReference>
<keyword evidence="2" id="KW-0479">Metal-binding</keyword>
<dbReference type="InterPro" id="IPR005805">
    <property type="entry name" value="Rieske_Fe-S_prot_C"/>
</dbReference>
<dbReference type="PANTHER" id="PTHR13847:SF274">
    <property type="entry name" value="RIESKE 2FE-2S IRON-SULFUR PROTEIN YHFW-RELATED"/>
    <property type="match status" value="1"/>
</dbReference>
<dbReference type="GO" id="GO:0016020">
    <property type="term" value="C:membrane"/>
    <property type="evidence" value="ECO:0007669"/>
    <property type="project" value="InterPro"/>
</dbReference>
<dbReference type="Proteomes" id="UP000188388">
    <property type="component" value="Unassembled WGS sequence"/>
</dbReference>
<protein>
    <submittedName>
        <fullName evidence="9">Oxidoreductase</fullName>
    </submittedName>
</protein>
<dbReference type="SUPFAM" id="SSF51905">
    <property type="entry name" value="FAD/NAD(P)-binding domain"/>
    <property type="match status" value="1"/>
</dbReference>
<proteinExistence type="predicted"/>
<evidence type="ECO:0000256" key="2">
    <source>
        <dbReference type="ARBA" id="ARBA00022723"/>
    </source>
</evidence>
<keyword evidence="4" id="KW-0408">Iron</keyword>
<dbReference type="STRING" id="1631249.BQ8794_50010"/>
<dbReference type="Pfam" id="PF00355">
    <property type="entry name" value="Rieske"/>
    <property type="match status" value="1"/>
</dbReference>
<dbReference type="PANTHER" id="PTHR13847">
    <property type="entry name" value="SARCOSINE DEHYDROGENASE-RELATED"/>
    <property type="match status" value="1"/>
</dbReference>
<dbReference type="Pfam" id="PF01266">
    <property type="entry name" value="DAO"/>
    <property type="match status" value="1"/>
</dbReference>
<feature type="region of interest" description="Disordered" evidence="7">
    <location>
        <begin position="1"/>
        <end position="28"/>
    </location>
</feature>
<keyword evidence="6" id="KW-1015">Disulfide bond</keyword>
<dbReference type="InterPro" id="IPR006076">
    <property type="entry name" value="FAD-dep_OxRdtase"/>
</dbReference>
<evidence type="ECO:0000259" key="8">
    <source>
        <dbReference type="PROSITE" id="PS51296"/>
    </source>
</evidence>
<name>A0A1R3VGC8_9HYPH</name>
<evidence type="ECO:0000313" key="10">
    <source>
        <dbReference type="Proteomes" id="UP000188388"/>
    </source>
</evidence>
<dbReference type="Gene3D" id="3.50.50.60">
    <property type="entry name" value="FAD/NAD(P)-binding domain"/>
    <property type="match status" value="1"/>
</dbReference>
<dbReference type="GO" id="GO:0051537">
    <property type="term" value="F:2 iron, 2 sulfur cluster binding"/>
    <property type="evidence" value="ECO:0007669"/>
    <property type="project" value="UniProtKB-KW"/>
</dbReference>
<evidence type="ECO:0000313" key="9">
    <source>
        <dbReference type="EMBL" id="SIT57908.1"/>
    </source>
</evidence>
<evidence type="ECO:0000256" key="3">
    <source>
        <dbReference type="ARBA" id="ARBA00023002"/>
    </source>
</evidence>
<dbReference type="GO" id="GO:0046872">
    <property type="term" value="F:metal ion binding"/>
    <property type="evidence" value="ECO:0007669"/>
    <property type="project" value="UniProtKB-KW"/>
</dbReference>
<evidence type="ECO:0000256" key="1">
    <source>
        <dbReference type="ARBA" id="ARBA00022714"/>
    </source>
</evidence>
<dbReference type="GO" id="GO:0016491">
    <property type="term" value="F:oxidoreductase activity"/>
    <property type="evidence" value="ECO:0007669"/>
    <property type="project" value="UniProtKB-KW"/>
</dbReference>
<dbReference type="PROSITE" id="PS51296">
    <property type="entry name" value="RIESKE"/>
    <property type="match status" value="1"/>
</dbReference>
<sequence>MGLNRKPKAAELLSGREGKQPNHNKKPRLKTVDLGTFSRRRGLSMEMHRNAWDAEEMAILSGKPGSCWVAAATATNYPPLEGSIHADAVVVGAGIVGLTTALRLCEAGRSVIVVEGLRTGGQVTGRSTAKITTQHALIYRHLIDTFGRDLAQTYADANSAGAVQIREWVRNYAIPCDLEAKDAYTYSCDASRRTQIVAEAEAARQVGLDADVLERAPLPFETAAALRFFDQAQFNPAMYLVGLAQAVTARGGRIFENSRAISIGEASRWRVVTDSGTVHAEHVVVATNMTVKSPVGMANRTQPRCHTAMAFRIDDPLAVDGMFIGIDDPTHSIRTGRDAEGPLLVALGPKFDTGQDGDVAKRFVELEQWARMSLPVGDVAWRWCNEDYDTADRVPYAGEPDPAKASGFHIATGFNAWGITNGTAAGTMIADLICARPSPWQKLYDPARSYPEDFHKNGRSQSFVSSLDDIVPGMGGVIVRGDEKIAAWRDTEGVLHPVSATCTHKGCTVTWNNADNTWDCPCHGSIFAADGSVIHGPARKPLAPAAL</sequence>
<reference evidence="10" key="1">
    <citation type="submission" date="2017-01" db="EMBL/GenBank/DDBJ databases">
        <authorList>
            <person name="Brunel B."/>
        </authorList>
    </citation>
    <scope>NUCLEOTIDE SEQUENCE [LARGE SCALE GENOMIC DNA]</scope>
</reference>
<dbReference type="EMBL" id="FTPD01000045">
    <property type="protein sequence ID" value="SIT57908.1"/>
    <property type="molecule type" value="Genomic_DNA"/>
</dbReference>
<dbReference type="AlphaFoldDB" id="A0A1R3VGC8"/>
<dbReference type="PRINTS" id="PR00162">
    <property type="entry name" value="RIESKE"/>
</dbReference>
<dbReference type="Gene3D" id="3.30.9.10">
    <property type="entry name" value="D-Amino Acid Oxidase, subunit A, domain 2"/>
    <property type="match status" value="1"/>
</dbReference>
<keyword evidence="10" id="KW-1185">Reference proteome</keyword>
<evidence type="ECO:0000256" key="5">
    <source>
        <dbReference type="ARBA" id="ARBA00023014"/>
    </source>
</evidence>
<gene>
    <name evidence="9" type="ORF">BQ8794_50010</name>
</gene>
<evidence type="ECO:0000256" key="6">
    <source>
        <dbReference type="ARBA" id="ARBA00023157"/>
    </source>
</evidence>
<dbReference type="SUPFAM" id="SSF50022">
    <property type="entry name" value="ISP domain"/>
    <property type="match status" value="1"/>
</dbReference>
<evidence type="ECO:0000256" key="7">
    <source>
        <dbReference type="SAM" id="MobiDB-lite"/>
    </source>
</evidence>